<reference evidence="1" key="1">
    <citation type="submission" date="2020-10" db="EMBL/GenBank/DDBJ databases">
        <authorList>
            <person name="Gilroy R."/>
        </authorList>
    </citation>
    <scope>NUCLEOTIDE SEQUENCE</scope>
    <source>
        <strain evidence="1">CHK197-8231</strain>
    </source>
</reference>
<gene>
    <name evidence="1" type="ORF">IAD49_03585</name>
</gene>
<name>A0A9D1L2K5_9BACT</name>
<organism evidence="1 2">
    <name type="scientific">Candidatus Fimihabitans intestinipullorum</name>
    <dbReference type="NCBI Taxonomy" id="2840820"/>
    <lineage>
        <taxon>Bacteria</taxon>
        <taxon>Bacillati</taxon>
        <taxon>Mycoplasmatota</taxon>
        <taxon>Mycoplasmatota incertae sedis</taxon>
        <taxon>Candidatus Fimihabitans</taxon>
    </lineage>
</organism>
<protein>
    <submittedName>
        <fullName evidence="1">Uncharacterized protein</fullName>
    </submittedName>
</protein>
<dbReference type="Proteomes" id="UP000824087">
    <property type="component" value="Unassembled WGS sequence"/>
</dbReference>
<proteinExistence type="predicted"/>
<dbReference type="EMBL" id="DVML01000022">
    <property type="protein sequence ID" value="HIU22644.1"/>
    <property type="molecule type" value="Genomic_DNA"/>
</dbReference>
<comment type="caution">
    <text evidence="1">The sequence shown here is derived from an EMBL/GenBank/DDBJ whole genome shotgun (WGS) entry which is preliminary data.</text>
</comment>
<reference evidence="1" key="2">
    <citation type="journal article" date="2021" name="PeerJ">
        <title>Extensive microbial diversity within the chicken gut microbiome revealed by metagenomics and culture.</title>
        <authorList>
            <person name="Gilroy R."/>
            <person name="Ravi A."/>
            <person name="Getino M."/>
            <person name="Pursley I."/>
            <person name="Horton D.L."/>
            <person name="Alikhan N.F."/>
            <person name="Baker D."/>
            <person name="Gharbi K."/>
            <person name="Hall N."/>
            <person name="Watson M."/>
            <person name="Adriaenssens E.M."/>
            <person name="Foster-Nyarko E."/>
            <person name="Jarju S."/>
            <person name="Secka A."/>
            <person name="Antonio M."/>
            <person name="Oren A."/>
            <person name="Chaudhuri R.R."/>
            <person name="La Ragione R."/>
            <person name="Hildebrand F."/>
            <person name="Pallen M.J."/>
        </authorList>
    </citation>
    <scope>NUCLEOTIDE SEQUENCE</scope>
    <source>
        <strain evidence="1">CHK197-8231</strain>
    </source>
</reference>
<sequence>MKYVVELKPTKRMGEIKDKLYLKWIKSDQHHIVVDENEAKRFRRDEIKKLKERFGERVILHRVK</sequence>
<accession>A0A9D1L2K5</accession>
<dbReference type="AlphaFoldDB" id="A0A9D1L2K5"/>
<evidence type="ECO:0000313" key="1">
    <source>
        <dbReference type="EMBL" id="HIU22644.1"/>
    </source>
</evidence>
<evidence type="ECO:0000313" key="2">
    <source>
        <dbReference type="Proteomes" id="UP000824087"/>
    </source>
</evidence>